<dbReference type="RefSeq" id="XP_033596017.1">
    <property type="nucleotide sequence ID" value="XM_033739438.1"/>
</dbReference>
<dbReference type="GeneID" id="54480492"/>
<reference evidence="1" key="1">
    <citation type="journal article" date="2020" name="Stud. Mycol.">
        <title>101 Dothideomycetes genomes: a test case for predicting lifestyles and emergence of pathogens.</title>
        <authorList>
            <person name="Haridas S."/>
            <person name="Albert R."/>
            <person name="Binder M."/>
            <person name="Bloem J."/>
            <person name="Labutti K."/>
            <person name="Salamov A."/>
            <person name="Andreopoulos B."/>
            <person name="Baker S."/>
            <person name="Barry K."/>
            <person name="Bills G."/>
            <person name="Bluhm B."/>
            <person name="Cannon C."/>
            <person name="Castanera R."/>
            <person name="Culley D."/>
            <person name="Daum C."/>
            <person name="Ezra D."/>
            <person name="Gonzalez J."/>
            <person name="Henrissat B."/>
            <person name="Kuo A."/>
            <person name="Liang C."/>
            <person name="Lipzen A."/>
            <person name="Lutzoni F."/>
            <person name="Magnuson J."/>
            <person name="Mondo S."/>
            <person name="Nolan M."/>
            <person name="Ohm R."/>
            <person name="Pangilinan J."/>
            <person name="Park H.-J."/>
            <person name="Ramirez L."/>
            <person name="Alfaro M."/>
            <person name="Sun H."/>
            <person name="Tritt A."/>
            <person name="Yoshinaga Y."/>
            <person name="Zwiers L.-H."/>
            <person name="Turgeon B."/>
            <person name="Goodwin S."/>
            <person name="Spatafora J."/>
            <person name="Crous P."/>
            <person name="Grigoriev I."/>
        </authorList>
    </citation>
    <scope>NUCLEOTIDE SEQUENCE</scope>
    <source>
        <strain evidence="1">CBS 121739</strain>
    </source>
</reference>
<dbReference type="AlphaFoldDB" id="A0A6A6VUV3"/>
<dbReference type="EMBL" id="ML996583">
    <property type="protein sequence ID" value="KAF2753566.1"/>
    <property type="molecule type" value="Genomic_DNA"/>
</dbReference>
<accession>A0A6A6VUV3</accession>
<gene>
    <name evidence="1" type="ORF">EJ05DRAFT_163994</name>
</gene>
<evidence type="ECO:0000313" key="1">
    <source>
        <dbReference type="EMBL" id="KAF2753566.1"/>
    </source>
</evidence>
<evidence type="ECO:0000313" key="2">
    <source>
        <dbReference type="Proteomes" id="UP000799437"/>
    </source>
</evidence>
<sequence length="146" mass="16059">MYKYVWGAYSTLFTIFMGARVLANTVRSTCSLNVSHNEKPFRARTRLIRATSLGDGSTMEETSDAVHIAIPGYHAVRPSLPSIVTCLPSRTSTFRGLCGLGIYNDGPYYDPTCTQDISYPPPNMVFACNFFASLVGIEIQKFVSLG</sequence>
<protein>
    <submittedName>
        <fullName evidence="1">Uncharacterized protein</fullName>
    </submittedName>
</protein>
<organism evidence="1 2">
    <name type="scientific">Pseudovirgaria hyperparasitica</name>
    <dbReference type="NCBI Taxonomy" id="470096"/>
    <lineage>
        <taxon>Eukaryota</taxon>
        <taxon>Fungi</taxon>
        <taxon>Dikarya</taxon>
        <taxon>Ascomycota</taxon>
        <taxon>Pezizomycotina</taxon>
        <taxon>Dothideomycetes</taxon>
        <taxon>Dothideomycetes incertae sedis</taxon>
        <taxon>Acrospermales</taxon>
        <taxon>Acrospermaceae</taxon>
        <taxon>Pseudovirgaria</taxon>
    </lineage>
</organism>
<dbReference type="Proteomes" id="UP000799437">
    <property type="component" value="Unassembled WGS sequence"/>
</dbReference>
<name>A0A6A6VUV3_9PEZI</name>
<proteinExistence type="predicted"/>
<keyword evidence="2" id="KW-1185">Reference proteome</keyword>